<gene>
    <name evidence="2" type="ORF">AMURIS_00499</name>
</gene>
<dbReference type="SUPFAM" id="SSF52047">
    <property type="entry name" value="RNI-like"/>
    <property type="match status" value="1"/>
</dbReference>
<sequence length="305" mass="35610">MMLEFAPNTYMLEYQDGVYLCNGTKRVEAPLDLDTLEEAIRQCPKLQQVLLNDATFGDQCFPILARVPKLNMLALMRGRQITGHGLELLKDLPLKDLFLQRTALDDEGLAQAVQIKKLENIYIAACHHVTFEGLLAVSWRDKLHISDTDNHDDEGLAGLFTEKERKSYEDARTYKIMKNRISLDNPELQAPVHALREFFNDMNRWERTAEQKGHGNQAEIDALFARRVSWSPRPGWRPVHLSFRRGGTYTDYHLIAGERVTKSKFWIYAEQDIFYYRYLMRLIDDEWMIDNAQWCQKGRWSFCGL</sequence>
<dbReference type="InterPro" id="IPR032675">
    <property type="entry name" value="LRR_dom_sf"/>
</dbReference>
<proteinExistence type="predicted"/>
<reference evidence="2 3" key="1">
    <citation type="submission" date="2018-01" db="EMBL/GenBank/DDBJ databases">
        <authorList>
            <person name="Gaut B.S."/>
            <person name="Morton B.R."/>
            <person name="Clegg M.T."/>
            <person name="Duvall M.R."/>
        </authorList>
    </citation>
    <scope>NUCLEOTIDE SEQUENCE [LARGE SCALE GENOMIC DNA]</scope>
    <source>
        <strain evidence="2">GP69</strain>
    </source>
</reference>
<name>A0A2K4ZBF5_9FIRM</name>
<evidence type="ECO:0000313" key="2">
    <source>
        <dbReference type="EMBL" id="SOY27794.1"/>
    </source>
</evidence>
<keyword evidence="3" id="KW-1185">Reference proteome</keyword>
<dbReference type="AlphaFoldDB" id="A0A2K4ZBF5"/>
<evidence type="ECO:0000313" key="3">
    <source>
        <dbReference type="Proteomes" id="UP000236311"/>
    </source>
</evidence>
<dbReference type="Proteomes" id="UP000236311">
    <property type="component" value="Unassembled WGS sequence"/>
</dbReference>
<dbReference type="Gene3D" id="3.80.10.10">
    <property type="entry name" value="Ribonuclease Inhibitor"/>
    <property type="match status" value="1"/>
</dbReference>
<accession>A0A2K4ZBF5</accession>
<organism evidence="2 3">
    <name type="scientific">Acetatifactor muris</name>
    <dbReference type="NCBI Taxonomy" id="879566"/>
    <lineage>
        <taxon>Bacteria</taxon>
        <taxon>Bacillati</taxon>
        <taxon>Bacillota</taxon>
        <taxon>Clostridia</taxon>
        <taxon>Lachnospirales</taxon>
        <taxon>Lachnospiraceae</taxon>
        <taxon>Acetatifactor</taxon>
    </lineage>
</organism>
<protein>
    <recommendedName>
        <fullName evidence="1">NTF2 fold immunity protein domain-containing protein</fullName>
    </recommendedName>
</protein>
<evidence type="ECO:0000259" key="1">
    <source>
        <dbReference type="Pfam" id="PF15655"/>
    </source>
</evidence>
<dbReference type="EMBL" id="OFSM01000002">
    <property type="protein sequence ID" value="SOY27794.1"/>
    <property type="molecule type" value="Genomic_DNA"/>
</dbReference>
<feature type="domain" description="NTF2 fold immunity protein" evidence="1">
    <location>
        <begin position="194"/>
        <end position="300"/>
    </location>
</feature>
<dbReference type="InterPro" id="IPR028049">
    <property type="entry name" value="Imm-NTF2"/>
</dbReference>
<dbReference type="Pfam" id="PF15655">
    <property type="entry name" value="Imm-NTF2"/>
    <property type="match status" value="1"/>
</dbReference>